<keyword evidence="1" id="KW-1133">Transmembrane helix</keyword>
<dbReference type="Pfam" id="PF11951">
    <property type="entry name" value="Fungal_trans_2"/>
    <property type="match status" value="1"/>
</dbReference>
<reference evidence="2" key="2">
    <citation type="journal article" date="2023" name="IMA Fungus">
        <title>Comparative genomic study of the Penicillium genus elucidates a diverse pangenome and 15 lateral gene transfer events.</title>
        <authorList>
            <person name="Petersen C."/>
            <person name="Sorensen T."/>
            <person name="Nielsen M.R."/>
            <person name="Sondergaard T.E."/>
            <person name="Sorensen J.L."/>
            <person name="Fitzpatrick D.A."/>
            <person name="Frisvad J.C."/>
            <person name="Nielsen K.L."/>
        </authorList>
    </citation>
    <scope>NUCLEOTIDE SEQUENCE</scope>
    <source>
        <strain evidence="2">IBT 29864</strain>
    </source>
</reference>
<reference evidence="2" key="1">
    <citation type="submission" date="2022-11" db="EMBL/GenBank/DDBJ databases">
        <authorList>
            <person name="Petersen C."/>
        </authorList>
    </citation>
    <scope>NUCLEOTIDE SEQUENCE</scope>
    <source>
        <strain evidence="2">IBT 29864</strain>
    </source>
</reference>
<dbReference type="PANTHER" id="PTHR37540:SF10">
    <property type="entry name" value="SIGMA-70 REGION 2 FAMILY PROTEIN"/>
    <property type="match status" value="1"/>
</dbReference>
<feature type="transmembrane region" description="Helical" evidence="1">
    <location>
        <begin position="83"/>
        <end position="103"/>
    </location>
</feature>
<keyword evidence="1" id="KW-0812">Transmembrane</keyword>
<name>A0A9W9S093_9EURO</name>
<proteinExistence type="predicted"/>
<comment type="caution">
    <text evidence="2">The sequence shown here is derived from an EMBL/GenBank/DDBJ whole genome shotgun (WGS) entry which is preliminary data.</text>
</comment>
<dbReference type="InterPro" id="IPR021858">
    <property type="entry name" value="Fun_TF"/>
</dbReference>
<keyword evidence="1" id="KW-0472">Membrane</keyword>
<sequence>MNQTSHDPNSKTLEKTFYHYRGLMIRSLNDNISIPNKRNGDTVLAGILTLLMADAQHGLSQDWRYHIEGVRRLIILRGGMTRLVISPGVLPIILSFIHVVVLADTSSPASDMLIEGLNLNELHQLVKQYGGTGYGFQMCPTPLFAEIAKINQIRNLVSKPNYTNKDGLRKDAYAVLRRVYNFSPAAWTESNEFVTEESKLIVDIHQSAVALYCMSSLQSIGALPPDPLLRDNCDMERQILHELLERLLRKRPHGYTFWPLMVLGVQAVDGSPALRAFVRKNMTDLSASSGTYSPLAAKDVLERFWASGKTEWDDCFDKPCMFTTVLTVNRGQLPRKSSEIE</sequence>
<dbReference type="AlphaFoldDB" id="A0A9W9S093"/>
<dbReference type="RefSeq" id="XP_056553411.1">
    <property type="nucleotide sequence ID" value="XM_056701348.1"/>
</dbReference>
<dbReference type="GeneID" id="81440527"/>
<evidence type="ECO:0000313" key="3">
    <source>
        <dbReference type="Proteomes" id="UP001147782"/>
    </source>
</evidence>
<gene>
    <name evidence="2" type="ORF">N7496_008429</name>
</gene>
<dbReference type="Proteomes" id="UP001147782">
    <property type="component" value="Unassembled WGS sequence"/>
</dbReference>
<dbReference type="EMBL" id="JAPZBS010000007">
    <property type="protein sequence ID" value="KAJ5368669.1"/>
    <property type="molecule type" value="Genomic_DNA"/>
</dbReference>
<evidence type="ECO:0000313" key="2">
    <source>
        <dbReference type="EMBL" id="KAJ5368669.1"/>
    </source>
</evidence>
<keyword evidence="3" id="KW-1185">Reference proteome</keyword>
<protein>
    <submittedName>
        <fullName evidence="2">Uncharacterized protein</fullName>
    </submittedName>
</protein>
<evidence type="ECO:0000256" key="1">
    <source>
        <dbReference type="SAM" id="Phobius"/>
    </source>
</evidence>
<dbReference type="PANTHER" id="PTHR37540">
    <property type="entry name" value="TRANSCRIPTION FACTOR (ACR-2), PUTATIVE-RELATED-RELATED"/>
    <property type="match status" value="1"/>
</dbReference>
<accession>A0A9W9S093</accession>
<organism evidence="2 3">
    <name type="scientific">Penicillium cataractarum</name>
    <dbReference type="NCBI Taxonomy" id="2100454"/>
    <lineage>
        <taxon>Eukaryota</taxon>
        <taxon>Fungi</taxon>
        <taxon>Dikarya</taxon>
        <taxon>Ascomycota</taxon>
        <taxon>Pezizomycotina</taxon>
        <taxon>Eurotiomycetes</taxon>
        <taxon>Eurotiomycetidae</taxon>
        <taxon>Eurotiales</taxon>
        <taxon>Aspergillaceae</taxon>
        <taxon>Penicillium</taxon>
    </lineage>
</organism>
<dbReference type="OrthoDB" id="5386330at2759"/>